<dbReference type="InterPro" id="IPR050194">
    <property type="entry name" value="Glycosyltransferase_grp1"/>
</dbReference>
<dbReference type="AlphaFoldDB" id="A0A1E7YR30"/>
<gene>
    <name evidence="2" type="ORF">BAE27_01220</name>
    <name evidence="3" type="ORF">BAE30_08830</name>
</gene>
<keyword evidence="2" id="KW-0808">Transferase</keyword>
<dbReference type="RefSeq" id="WP_070113853.1">
    <property type="nucleotide sequence ID" value="NZ_CP133598.1"/>
</dbReference>
<dbReference type="EMBL" id="LZYH01000568">
    <property type="protein sequence ID" value="OFC58765.1"/>
    <property type="molecule type" value="Genomic_DNA"/>
</dbReference>
<comment type="caution">
    <text evidence="2">The sequence shown here is derived from an EMBL/GenBank/DDBJ whole genome shotgun (WGS) entry which is preliminary data.</text>
</comment>
<evidence type="ECO:0000259" key="1">
    <source>
        <dbReference type="Pfam" id="PF13439"/>
    </source>
</evidence>
<proteinExistence type="predicted"/>
<name>A0A1E7YR30_9PROT</name>
<dbReference type="GO" id="GO:0016758">
    <property type="term" value="F:hexosyltransferase activity"/>
    <property type="evidence" value="ECO:0007669"/>
    <property type="project" value="TreeGrafter"/>
</dbReference>
<dbReference type="InterPro" id="IPR028098">
    <property type="entry name" value="Glyco_trans_4-like_N"/>
</dbReference>
<dbReference type="Proteomes" id="UP000175616">
    <property type="component" value="Unassembled WGS sequence"/>
</dbReference>
<dbReference type="Pfam" id="PF13439">
    <property type="entry name" value="Glyco_transf_4"/>
    <property type="match status" value="1"/>
</dbReference>
<evidence type="ECO:0000313" key="4">
    <source>
        <dbReference type="Proteomes" id="UP000175616"/>
    </source>
</evidence>
<dbReference type="Gene3D" id="3.40.50.2000">
    <property type="entry name" value="Glycogen Phosphorylase B"/>
    <property type="match status" value="2"/>
</dbReference>
<dbReference type="SUPFAM" id="SSF53756">
    <property type="entry name" value="UDP-Glycosyltransferase/glycogen phosphorylase"/>
    <property type="match status" value="1"/>
</dbReference>
<protein>
    <submittedName>
        <fullName evidence="2">Glycosyl transferase family 1</fullName>
    </submittedName>
</protein>
<accession>A0A1E7YR30</accession>
<evidence type="ECO:0000313" key="3">
    <source>
        <dbReference type="EMBL" id="OFC58765.1"/>
    </source>
</evidence>
<dbReference type="PANTHER" id="PTHR45947:SF3">
    <property type="entry name" value="SULFOQUINOVOSYL TRANSFERASE SQD2"/>
    <property type="match status" value="1"/>
</dbReference>
<evidence type="ECO:0000313" key="5">
    <source>
        <dbReference type="Proteomes" id="UP000175707"/>
    </source>
</evidence>
<evidence type="ECO:0000313" key="2">
    <source>
        <dbReference type="EMBL" id="OFC38851.1"/>
    </source>
</evidence>
<dbReference type="EMBL" id="LZYE01000021">
    <property type="protein sequence ID" value="OFC38851.1"/>
    <property type="molecule type" value="Genomic_DNA"/>
</dbReference>
<dbReference type="Pfam" id="PF13692">
    <property type="entry name" value="Glyco_trans_1_4"/>
    <property type="match status" value="1"/>
</dbReference>
<sequence length="341" mass="36978">MITFLRALADLGLETHALVHPQGNIANALRDSPVQLLFGRFRNSADPTGIVDLNRALSRLRPGLVIGSFSKEYWPLALITRAYGIPLMLFRHMDLPIRPSTRWLLSHWPLRLMAVSRYLQTRLVDQGIPAARVEYLPNPVVLDDFVPPSGSRERLRQQLGIADEAFLVGYVGAWHRGKGIFALAEAINAAHAQDARIEGLWLGGGPHEEAFRAAVAGRPWHHLQGWTDAVAPWYGAMDGLALPSIEPDTFGRVLVEAQASGLPVLGANIGGIPEAFAPGQSGLLLPPGDVVAWRDAILALGQSAALRSSLGQEGQSFVQRFAAQSVAEEFLRRANALGNVA</sequence>
<feature type="domain" description="Glycosyltransferase subfamily 4-like N-terminal" evidence="1">
    <location>
        <begin position="3"/>
        <end position="143"/>
    </location>
</feature>
<organism evidence="2 4">
    <name type="scientific">Acidithiobacillus caldus</name>
    <dbReference type="NCBI Taxonomy" id="33059"/>
    <lineage>
        <taxon>Bacteria</taxon>
        <taxon>Pseudomonadati</taxon>
        <taxon>Pseudomonadota</taxon>
        <taxon>Acidithiobacillia</taxon>
        <taxon>Acidithiobacillales</taxon>
        <taxon>Acidithiobacillaceae</taxon>
        <taxon>Acidithiobacillus</taxon>
    </lineage>
</organism>
<reference evidence="4 5" key="1">
    <citation type="submission" date="2016-06" db="EMBL/GenBank/DDBJ databases">
        <title>Gene turnover analysis identifies the evolutionary adaptation of the extremophile Acidithiobacillus caldus.</title>
        <authorList>
            <person name="Zhang X."/>
        </authorList>
    </citation>
    <scope>NUCLEOTIDE SEQUENCE [LARGE SCALE GENOMIC DNA]</scope>
    <source>
        <strain evidence="2 4">DX</strain>
        <strain evidence="3 5">S1</strain>
    </source>
</reference>
<dbReference type="Proteomes" id="UP000175707">
    <property type="component" value="Unassembled WGS sequence"/>
</dbReference>
<dbReference type="PANTHER" id="PTHR45947">
    <property type="entry name" value="SULFOQUINOVOSYL TRANSFERASE SQD2"/>
    <property type="match status" value="1"/>
</dbReference>